<feature type="transmembrane region" description="Helical" evidence="1">
    <location>
        <begin position="6"/>
        <end position="30"/>
    </location>
</feature>
<name>A0AB33TG21_9MYCO</name>
<keyword evidence="1" id="KW-0812">Transmembrane</keyword>
<keyword evidence="1" id="KW-1133">Transmembrane helix</keyword>
<comment type="caution">
    <text evidence="2">The sequence shown here is derived from an EMBL/GenBank/DDBJ whole genome shotgun (WGS) entry which is preliminary data.</text>
</comment>
<evidence type="ECO:0008006" key="4">
    <source>
        <dbReference type="Google" id="ProtNLM"/>
    </source>
</evidence>
<dbReference type="Proteomes" id="UP000038487">
    <property type="component" value="Unassembled WGS sequence"/>
</dbReference>
<dbReference type="AlphaFoldDB" id="A0AB33TG21"/>
<protein>
    <recommendedName>
        <fullName evidence="4">Transmembrane protein</fullName>
    </recommendedName>
</protein>
<evidence type="ECO:0000313" key="3">
    <source>
        <dbReference type="Proteomes" id="UP000038487"/>
    </source>
</evidence>
<proteinExistence type="predicted"/>
<keyword evidence="1" id="KW-0472">Membrane</keyword>
<organism evidence="2 3">
    <name type="scientific">Mycobacteroides abscessus</name>
    <dbReference type="NCBI Taxonomy" id="36809"/>
    <lineage>
        <taxon>Bacteria</taxon>
        <taxon>Bacillati</taxon>
        <taxon>Actinomycetota</taxon>
        <taxon>Actinomycetes</taxon>
        <taxon>Mycobacteriales</taxon>
        <taxon>Mycobacteriaceae</taxon>
        <taxon>Mycobacteroides</taxon>
    </lineage>
</organism>
<reference evidence="2 3" key="1">
    <citation type="submission" date="2015-03" db="EMBL/GenBank/DDBJ databases">
        <authorList>
            <consortium name="Pathogen Informatics"/>
            <person name="Murphy D."/>
        </authorList>
    </citation>
    <scope>NUCLEOTIDE SEQUENCE [LARGE SCALE GENOMIC DNA]</scope>
    <source>
        <strain evidence="2 3">PAP036</strain>
    </source>
</reference>
<dbReference type="EMBL" id="CSUW01000016">
    <property type="protein sequence ID" value="CPT66556.1"/>
    <property type="molecule type" value="Genomic_DNA"/>
</dbReference>
<gene>
    <name evidence="2" type="ORF">ERS075527_05047</name>
</gene>
<sequence>MIREVVVPLVWMLLFGAFIGAVLMASVMAAR</sequence>
<accession>A0AB33TG21</accession>
<evidence type="ECO:0000256" key="1">
    <source>
        <dbReference type="SAM" id="Phobius"/>
    </source>
</evidence>
<evidence type="ECO:0000313" key="2">
    <source>
        <dbReference type="EMBL" id="CPT66556.1"/>
    </source>
</evidence>